<dbReference type="InterPro" id="IPR008868">
    <property type="entry name" value="TniB"/>
</dbReference>
<dbReference type="HOGENOM" id="CLU_067529_0_0_4"/>
<accession>E1T3X9</accession>
<name>E1T3X9_BURSG</name>
<dbReference type="KEGG" id="bgf:BC1003_0018"/>
<feature type="domain" description="AAA+ ATPase" evidence="1">
    <location>
        <begin position="48"/>
        <end position="204"/>
    </location>
</feature>
<sequence length="338" mass="37334">MDQFSPKLTSVQYDALLKFRQETILFPRFDAVYRSVSESLALYRATGLANHLAVYGSTGCGKTTVCNFVLGENPRVVDGERNVIPVLYASIPALATISSVAEALLVSLGDAFPSKGTNSSKTERLILLIRRCSVGMVILDELQHVHDRGQSPALYKVGDWIKNLSDRVACPVVLVGIPRAKALVEANEQLRRRFGTSLILDRMTIDTDESFAEFGDVVASLSEALPVAFRCNLQSHDTVERLHFATDGRIGYLAELLQKALLSSFQADNAPIDNTLLQKTFTERIWSNGTGKLNPFHKDFCFRRLDRSGEPFNGGDTGRADIRTVTNWMESNSVEALS</sequence>
<organism evidence="2">
    <name type="scientific">Burkholderia sp. (strain CCGE1003)</name>
    <dbReference type="NCBI Taxonomy" id="640512"/>
    <lineage>
        <taxon>Bacteria</taxon>
        <taxon>Pseudomonadati</taxon>
        <taxon>Pseudomonadota</taxon>
        <taxon>Betaproteobacteria</taxon>
        <taxon>Burkholderiales</taxon>
        <taxon>Burkholderiaceae</taxon>
        <taxon>Burkholderia</taxon>
    </lineage>
</organism>
<proteinExistence type="predicted"/>
<dbReference type="EMBL" id="CP002217">
    <property type="protein sequence ID" value="ADN56027.1"/>
    <property type="molecule type" value="Genomic_DNA"/>
</dbReference>
<dbReference type="AlphaFoldDB" id="E1T3X9"/>
<dbReference type="eggNOG" id="COG2842">
    <property type="taxonomic scope" value="Bacteria"/>
</dbReference>
<evidence type="ECO:0000259" key="1">
    <source>
        <dbReference type="SMART" id="SM00382"/>
    </source>
</evidence>
<gene>
    <name evidence="2" type="ordered locus">BC1003_0018</name>
</gene>
<dbReference type="STRING" id="640512.BC1003_0018"/>
<dbReference type="Pfam" id="PF05621">
    <property type="entry name" value="TniB"/>
    <property type="match status" value="1"/>
</dbReference>
<evidence type="ECO:0000313" key="2">
    <source>
        <dbReference type="EMBL" id="ADN56027.1"/>
    </source>
</evidence>
<dbReference type="SUPFAM" id="SSF52540">
    <property type="entry name" value="P-loop containing nucleoside triphosphate hydrolases"/>
    <property type="match status" value="1"/>
</dbReference>
<dbReference type="InterPro" id="IPR003593">
    <property type="entry name" value="AAA+_ATPase"/>
</dbReference>
<protein>
    <submittedName>
        <fullName evidence="2">TniB family protein</fullName>
    </submittedName>
</protein>
<dbReference type="OrthoDB" id="8581376at2"/>
<dbReference type="SMART" id="SM00382">
    <property type="entry name" value="AAA"/>
    <property type="match status" value="1"/>
</dbReference>
<dbReference type="InterPro" id="IPR027417">
    <property type="entry name" value="P-loop_NTPase"/>
</dbReference>
<dbReference type="Gene3D" id="3.40.50.300">
    <property type="entry name" value="P-loop containing nucleotide triphosphate hydrolases"/>
    <property type="match status" value="1"/>
</dbReference>
<reference evidence="2" key="1">
    <citation type="submission" date="2010-09" db="EMBL/GenBank/DDBJ databases">
        <title>Complete sequence of chromosome1 of Burkholderia sp. CCGE1003.</title>
        <authorList>
            <consortium name="US DOE Joint Genome Institute"/>
            <person name="Lucas S."/>
            <person name="Copeland A."/>
            <person name="Lapidus A."/>
            <person name="Cheng J.-F."/>
            <person name="Bruce D."/>
            <person name="Goodwin L."/>
            <person name="Pitluck S."/>
            <person name="Daligault H."/>
            <person name="Davenport K."/>
            <person name="Detter J.C."/>
            <person name="Han C."/>
            <person name="Tapia R."/>
            <person name="Land M."/>
            <person name="Hauser L."/>
            <person name="Jeffries C."/>
            <person name="Kyrpides N."/>
            <person name="Ivanova N."/>
            <person name="Ovchinnikova G."/>
            <person name="Martinez-Romero E."/>
            <person name="Rogel M.A."/>
            <person name="Auchtung J."/>
            <person name="Tiedje J.M."/>
            <person name="Woyke T."/>
        </authorList>
    </citation>
    <scope>NUCLEOTIDE SEQUENCE</scope>
    <source>
        <strain evidence="2">CCGE1003</strain>
    </source>
</reference>